<keyword evidence="2" id="KW-1185">Reference proteome</keyword>
<sequence length="37" mass="4231">MALREINEKVKEGLIIGRPKGVGNRLTLARLEKDLLW</sequence>
<evidence type="ECO:0000313" key="1">
    <source>
        <dbReference type="EMBL" id="CEN46535.1"/>
    </source>
</evidence>
<reference evidence="1 2" key="1">
    <citation type="submission" date="2015-01" db="EMBL/GenBank/DDBJ databases">
        <authorList>
            <person name="MANFREDI Pablo"/>
        </authorList>
    </citation>
    <scope>NUCLEOTIDE SEQUENCE [LARGE SCALE GENOMIC DNA]</scope>
    <source>
        <strain evidence="1 2">CcD38</strain>
    </source>
</reference>
<evidence type="ECO:0000313" key="2">
    <source>
        <dbReference type="Proteomes" id="UP000045051"/>
    </source>
</evidence>
<proteinExistence type="predicted"/>
<organism evidence="1 2">
    <name type="scientific">Capnocytophaga canis</name>
    <dbReference type="NCBI Taxonomy" id="1848903"/>
    <lineage>
        <taxon>Bacteria</taxon>
        <taxon>Pseudomonadati</taxon>
        <taxon>Bacteroidota</taxon>
        <taxon>Flavobacteriia</taxon>
        <taxon>Flavobacteriales</taxon>
        <taxon>Flavobacteriaceae</taxon>
        <taxon>Capnocytophaga</taxon>
    </lineage>
</organism>
<protein>
    <submittedName>
        <fullName evidence="1">Uncharacterized protein</fullName>
    </submittedName>
</protein>
<accession>A0A0B7HV71</accession>
<dbReference type="Proteomes" id="UP000045051">
    <property type="component" value="Unassembled WGS sequence"/>
</dbReference>
<dbReference type="AlphaFoldDB" id="A0A0B7HV71"/>
<dbReference type="EMBL" id="CDOI01000148">
    <property type="protein sequence ID" value="CEN46535.1"/>
    <property type="molecule type" value="Genomic_DNA"/>
</dbReference>
<name>A0A0B7HV71_9FLAO</name>
<gene>
    <name evidence="1" type="ORF">CCAND38_370010</name>
</gene>